<dbReference type="InterPro" id="IPR017871">
    <property type="entry name" value="ABC_transporter-like_CS"/>
</dbReference>
<proteinExistence type="predicted"/>
<evidence type="ECO:0000259" key="9">
    <source>
        <dbReference type="PROSITE" id="PS50893"/>
    </source>
</evidence>
<dbReference type="Pfam" id="PF06472">
    <property type="entry name" value="ABC_membrane_2"/>
    <property type="match status" value="1"/>
</dbReference>
<keyword evidence="7 8" id="KW-0472">Membrane</keyword>
<evidence type="ECO:0000256" key="8">
    <source>
        <dbReference type="SAM" id="Phobius"/>
    </source>
</evidence>
<evidence type="ECO:0000313" key="11">
    <source>
        <dbReference type="EMBL" id="AFZ23931.1"/>
    </source>
</evidence>
<dbReference type="eggNOG" id="COG4178">
    <property type="taxonomic scope" value="Bacteria"/>
</dbReference>
<evidence type="ECO:0000256" key="4">
    <source>
        <dbReference type="ARBA" id="ARBA00022741"/>
    </source>
</evidence>
<dbReference type="KEGG" id="csg:Cylst_1656"/>
<dbReference type="InterPro" id="IPR003439">
    <property type="entry name" value="ABC_transporter-like_ATP-bd"/>
</dbReference>
<feature type="domain" description="ABC transporter" evidence="9">
    <location>
        <begin position="435"/>
        <end position="650"/>
    </location>
</feature>
<evidence type="ECO:0000256" key="5">
    <source>
        <dbReference type="ARBA" id="ARBA00022840"/>
    </source>
</evidence>
<dbReference type="GO" id="GO:0140359">
    <property type="term" value="F:ABC-type transporter activity"/>
    <property type="evidence" value="ECO:0007669"/>
    <property type="project" value="InterPro"/>
</dbReference>
<keyword evidence="2" id="KW-0813">Transport</keyword>
<dbReference type="PATRIC" id="fig|56107.3.peg.1859"/>
<accession>K9WVV6</accession>
<protein>
    <submittedName>
        <fullName evidence="11">ABC-type uncharacterized transport system, permease and ATPase component</fullName>
    </submittedName>
</protein>
<feature type="transmembrane region" description="Helical" evidence="8">
    <location>
        <begin position="229"/>
        <end position="250"/>
    </location>
</feature>
<feature type="transmembrane region" description="Helical" evidence="8">
    <location>
        <begin position="114"/>
        <end position="135"/>
    </location>
</feature>
<reference evidence="11 12" key="1">
    <citation type="submission" date="2012-06" db="EMBL/GenBank/DDBJ databases">
        <title>Finished chromosome of genome of Cylindrospermum stagnale PCC 7417.</title>
        <authorList>
            <consortium name="US DOE Joint Genome Institute"/>
            <person name="Gugger M."/>
            <person name="Coursin T."/>
            <person name="Rippka R."/>
            <person name="Tandeau De Marsac N."/>
            <person name="Huntemann M."/>
            <person name="Wei C.-L."/>
            <person name="Han J."/>
            <person name="Detter J.C."/>
            <person name="Han C."/>
            <person name="Tapia R."/>
            <person name="Chen A."/>
            <person name="Kyrpides N."/>
            <person name="Mavromatis K."/>
            <person name="Markowitz V."/>
            <person name="Szeto E."/>
            <person name="Ivanova N."/>
            <person name="Pagani I."/>
            <person name="Pati A."/>
            <person name="Goodwin L."/>
            <person name="Nordberg H.P."/>
            <person name="Cantor M.N."/>
            <person name="Hua S.X."/>
            <person name="Woyke T."/>
            <person name="Kerfeld C.A."/>
        </authorList>
    </citation>
    <scope>NUCLEOTIDE SEQUENCE [LARGE SCALE GENOMIC DNA]</scope>
    <source>
        <strain evidence="11 12">PCC 7417</strain>
    </source>
</reference>
<feature type="transmembrane region" description="Helical" evidence="8">
    <location>
        <begin position="75"/>
        <end position="102"/>
    </location>
</feature>
<evidence type="ECO:0000259" key="10">
    <source>
        <dbReference type="PROSITE" id="PS50929"/>
    </source>
</evidence>
<dbReference type="Proteomes" id="UP000010475">
    <property type="component" value="Chromosome"/>
</dbReference>
<organism evidence="11 12">
    <name type="scientific">Cylindrospermum stagnale PCC 7417</name>
    <dbReference type="NCBI Taxonomy" id="56107"/>
    <lineage>
        <taxon>Bacteria</taxon>
        <taxon>Bacillati</taxon>
        <taxon>Cyanobacteriota</taxon>
        <taxon>Cyanophyceae</taxon>
        <taxon>Nostocales</taxon>
        <taxon>Nostocaceae</taxon>
        <taxon>Cylindrospermum</taxon>
    </lineage>
</organism>
<keyword evidence="5" id="KW-0067">ATP-binding</keyword>
<dbReference type="RefSeq" id="WP_015207187.1">
    <property type="nucleotide sequence ID" value="NC_019757.1"/>
</dbReference>
<feature type="transmembrane region" description="Helical" evidence="8">
    <location>
        <begin position="155"/>
        <end position="175"/>
    </location>
</feature>
<dbReference type="PANTHER" id="PTHR11384">
    <property type="entry name" value="ATP-BINDING CASSETTE, SUB-FAMILY D MEMBER"/>
    <property type="match status" value="1"/>
</dbReference>
<dbReference type="SMART" id="SM00382">
    <property type="entry name" value="AAA"/>
    <property type="match status" value="1"/>
</dbReference>
<feature type="domain" description="ABC transmembrane type-1" evidence="10">
    <location>
        <begin position="116"/>
        <end position="399"/>
    </location>
</feature>
<dbReference type="InterPro" id="IPR050835">
    <property type="entry name" value="ABC_transporter_sub-D"/>
</dbReference>
<name>K9WVV6_9NOST</name>
<dbReference type="InterPro" id="IPR003593">
    <property type="entry name" value="AAA+_ATPase"/>
</dbReference>
<evidence type="ECO:0000256" key="6">
    <source>
        <dbReference type="ARBA" id="ARBA00022989"/>
    </source>
</evidence>
<dbReference type="OrthoDB" id="9810134at2"/>
<dbReference type="PROSITE" id="PS00211">
    <property type="entry name" value="ABC_TRANSPORTER_1"/>
    <property type="match status" value="1"/>
</dbReference>
<feature type="transmembrane region" description="Helical" evidence="8">
    <location>
        <begin position="30"/>
        <end position="55"/>
    </location>
</feature>
<evidence type="ECO:0000256" key="2">
    <source>
        <dbReference type="ARBA" id="ARBA00022448"/>
    </source>
</evidence>
<dbReference type="InterPro" id="IPR027417">
    <property type="entry name" value="P-loop_NTPase"/>
</dbReference>
<evidence type="ECO:0000256" key="7">
    <source>
        <dbReference type="ARBA" id="ARBA00023136"/>
    </source>
</evidence>
<dbReference type="AlphaFoldDB" id="K9WVV6"/>
<keyword evidence="4" id="KW-0547">Nucleotide-binding</keyword>
<dbReference type="GO" id="GO:0005524">
    <property type="term" value="F:ATP binding"/>
    <property type="evidence" value="ECO:0007669"/>
    <property type="project" value="UniProtKB-KW"/>
</dbReference>
<dbReference type="Gene3D" id="3.40.50.300">
    <property type="entry name" value="P-loop containing nucleotide triphosphate hydrolases"/>
    <property type="match status" value="1"/>
</dbReference>
<keyword evidence="6 8" id="KW-1133">Transmembrane helix</keyword>
<dbReference type="PROSITE" id="PS50929">
    <property type="entry name" value="ABC_TM1F"/>
    <property type="match status" value="1"/>
</dbReference>
<evidence type="ECO:0000313" key="12">
    <source>
        <dbReference type="Proteomes" id="UP000010475"/>
    </source>
</evidence>
<dbReference type="PROSITE" id="PS50893">
    <property type="entry name" value="ABC_TRANSPORTER_2"/>
    <property type="match status" value="1"/>
</dbReference>
<feature type="transmembrane region" description="Helical" evidence="8">
    <location>
        <begin position="256"/>
        <end position="274"/>
    </location>
</feature>
<dbReference type="EMBL" id="CP003642">
    <property type="protein sequence ID" value="AFZ23931.1"/>
    <property type="molecule type" value="Genomic_DNA"/>
</dbReference>
<dbReference type="CDD" id="cd03223">
    <property type="entry name" value="ABCD_peroxisomal_ALDP"/>
    <property type="match status" value="1"/>
</dbReference>
<sequence>MNRFKSQFWQQFLAVAQPFWFPINADAKPFLVLLILLVAFIFGSFFVAVAAFSLIGQEYFPNLLNNLAPGLPDFITQIINSPVINLIRLLCIIPLLFFGYYWKKLKSHWRGWMMLALLLFLVLSVSGINVVSSYVGRDLVNAISNKNSSEYSRILIIYAIVLVVTTVFVVFSQYLKNKLTLHWLQWLTNHFLYKYFQNRAYYHINSNVDIDNPDQRISLEIGSFTNISLNLFLTILNQIVDLIAFCGILWSISKMLVAILIIYALVGNIVTTFLSQRLILLNAQQLQYEANFRFGLVHIRNNAESIAFYGGEEQEFSQVKQRFSNAMRNTHRMIDWQRNMEFFTTGYSNLILIIPYLVVAPLYLDGKIELGVIMQAIIACNQVLGALSVIVSQFENISKFAAVINRLGEFYQALSEPQVKLFPQQNIDLVIANQIILENVTLQTPNYEKTLIKDLSLAITDGDSLLIMGNSGCGKSSLVRTLAGLWNAGTGAIFRPNLDEMMFLPQRPYMILGSLRDQLLYPQNSRKLTDEELDQVLEQVHLEDLPSRVGGWDIELDWNYVLSLGEQQRIAFARLLLMQPRYAILDEATSALDMNNEAQIYQKLQQMKTTFISIGHRPSLVKYHHLLLQLHGDSTWQLLPSKNYSAHGSIVF</sequence>
<dbReference type="Gene3D" id="1.20.1560.10">
    <property type="entry name" value="ABC transporter type 1, transmembrane domain"/>
    <property type="match status" value="1"/>
</dbReference>
<dbReference type="InterPro" id="IPR011527">
    <property type="entry name" value="ABC1_TM_dom"/>
</dbReference>
<evidence type="ECO:0000256" key="3">
    <source>
        <dbReference type="ARBA" id="ARBA00022692"/>
    </source>
</evidence>
<comment type="subcellular location">
    <subcellularLocation>
        <location evidence="1">Cell membrane</location>
        <topology evidence="1">Multi-pass membrane protein</topology>
    </subcellularLocation>
</comment>
<gene>
    <name evidence="11" type="ORF">Cylst_1656</name>
</gene>
<feature type="transmembrane region" description="Helical" evidence="8">
    <location>
        <begin position="342"/>
        <end position="364"/>
    </location>
</feature>
<dbReference type="GO" id="GO:0005886">
    <property type="term" value="C:plasma membrane"/>
    <property type="evidence" value="ECO:0007669"/>
    <property type="project" value="UniProtKB-SubCell"/>
</dbReference>
<dbReference type="SUPFAM" id="SSF52540">
    <property type="entry name" value="P-loop containing nucleoside triphosphate hydrolases"/>
    <property type="match status" value="1"/>
</dbReference>
<dbReference type="GO" id="GO:0016887">
    <property type="term" value="F:ATP hydrolysis activity"/>
    <property type="evidence" value="ECO:0007669"/>
    <property type="project" value="InterPro"/>
</dbReference>
<keyword evidence="12" id="KW-1185">Reference proteome</keyword>
<dbReference type="PANTHER" id="PTHR11384:SF59">
    <property type="entry name" value="LYSOSOMAL COBALAMIN TRANSPORTER ABCD4"/>
    <property type="match status" value="1"/>
</dbReference>
<dbReference type="InterPro" id="IPR036640">
    <property type="entry name" value="ABC1_TM_sf"/>
</dbReference>
<dbReference type="HOGENOM" id="CLU_007587_6_0_3"/>
<dbReference type="STRING" id="56107.Cylst_1656"/>
<evidence type="ECO:0000256" key="1">
    <source>
        <dbReference type="ARBA" id="ARBA00004651"/>
    </source>
</evidence>
<dbReference type="SUPFAM" id="SSF90123">
    <property type="entry name" value="ABC transporter transmembrane region"/>
    <property type="match status" value="1"/>
</dbReference>
<keyword evidence="3 8" id="KW-0812">Transmembrane</keyword>
<dbReference type="Pfam" id="PF00005">
    <property type="entry name" value="ABC_tran"/>
    <property type="match status" value="1"/>
</dbReference>